<proteinExistence type="predicted"/>
<sequence length="557" mass="61824">MLGIITRLGPKTAPCLRHCTSQLKGLFGSKYINRPRLYSQAKGVGPNKDTIIKLLENIKSQQDAQKYLEHFSDSGEHKFAIIKVGGAVLTDHLDTLASSLKFLQEAGLYPIVVHGAGPQLNKLLTEANIEPQYHEGIRITDATTLEIVRSVFQQENLKLVEALEKQGARARSINGGVFIAEHLNKEQYGFVGQIVDINRKAIDSCIATGALPILTSIAETKDGQILNVNADVAASILARAIQPLKVVYLNEKDGIMHGETGKKMDVIDLTHDYEELSRQPWFRYGTKLKINQIKELLEGLPQSSSVSVISPAHLTRELLTYSGGGTLIRRGITIHTRKPSNNEQALATLVNNKAKIDATPYLESLPSETKIYHDEEYSMAAILSPLPKLNNIPFLTCLVGNNLEHLWDSIRRENPKLVWITDKEAESFEWHLMRSDGSFKFGTSVVLWYGLSREEAASIITQFDDSHLGPTKSVQSNVAQRTGVRSYSTAASPQLRVGLIGARGHTGQELVQLINSHPNMRLTHISSRELSGKILESYTKEQIRYELIPADVIGQMR</sequence>
<dbReference type="Proteomes" id="UP001165960">
    <property type="component" value="Unassembled WGS sequence"/>
</dbReference>
<evidence type="ECO:0000313" key="1">
    <source>
        <dbReference type="EMBL" id="KAJ9051471.1"/>
    </source>
</evidence>
<dbReference type="EMBL" id="QTSX02007110">
    <property type="protein sequence ID" value="KAJ9051471.1"/>
    <property type="molecule type" value="Genomic_DNA"/>
</dbReference>
<comment type="caution">
    <text evidence="1">The sequence shown here is derived from an EMBL/GenBank/DDBJ whole genome shotgun (WGS) entry which is preliminary data.</text>
</comment>
<name>A0ACC2RN43_9FUNG</name>
<protein>
    <submittedName>
        <fullName evidence="1">Uncharacterized protein</fullName>
    </submittedName>
</protein>
<accession>A0ACC2RN43</accession>
<reference evidence="1" key="1">
    <citation type="submission" date="2022-04" db="EMBL/GenBank/DDBJ databases">
        <title>Genome of the entomopathogenic fungus Entomophthora muscae.</title>
        <authorList>
            <person name="Elya C."/>
            <person name="Lovett B.R."/>
            <person name="Lee E."/>
            <person name="Macias A.M."/>
            <person name="Hajek A.E."/>
            <person name="De Bivort B.L."/>
            <person name="Kasson M.T."/>
            <person name="De Fine Licht H.H."/>
            <person name="Stajich J.E."/>
        </authorList>
    </citation>
    <scope>NUCLEOTIDE SEQUENCE</scope>
    <source>
        <strain evidence="1">Berkeley</strain>
    </source>
</reference>
<gene>
    <name evidence="1" type="ORF">DSO57_1004208</name>
</gene>
<evidence type="ECO:0000313" key="2">
    <source>
        <dbReference type="Proteomes" id="UP001165960"/>
    </source>
</evidence>
<organism evidence="1 2">
    <name type="scientific">Entomophthora muscae</name>
    <dbReference type="NCBI Taxonomy" id="34485"/>
    <lineage>
        <taxon>Eukaryota</taxon>
        <taxon>Fungi</taxon>
        <taxon>Fungi incertae sedis</taxon>
        <taxon>Zoopagomycota</taxon>
        <taxon>Entomophthoromycotina</taxon>
        <taxon>Entomophthoromycetes</taxon>
        <taxon>Entomophthorales</taxon>
        <taxon>Entomophthoraceae</taxon>
        <taxon>Entomophthora</taxon>
    </lineage>
</organism>
<keyword evidence="2" id="KW-1185">Reference proteome</keyword>